<reference evidence="1" key="2">
    <citation type="journal article" date="2022" name="Res Sq">
        <title>Comparative Genomics Reveals Insights into the Divergent Evolution of Astigmatic Mites and Household Pest Adaptations.</title>
        <authorList>
            <person name="Xiong Q."/>
            <person name="Wan A.T.-Y."/>
            <person name="Liu X.-Y."/>
            <person name="Fung C.S.-H."/>
            <person name="Xiao X."/>
            <person name="Malainual N."/>
            <person name="Hou J."/>
            <person name="Wang L."/>
            <person name="Wang M."/>
            <person name="Yang K."/>
            <person name="Cui Y."/>
            <person name="Leung E."/>
            <person name="Nong W."/>
            <person name="Shin S.-K."/>
            <person name="Au S."/>
            <person name="Jeong K.Y."/>
            <person name="Chew F.T."/>
            <person name="Hui J."/>
            <person name="Leung T.F."/>
            <person name="Tungtrongchitr A."/>
            <person name="Zhong N."/>
            <person name="Liu Z."/>
            <person name="Tsui S."/>
        </authorList>
    </citation>
    <scope>NUCLEOTIDE SEQUENCE</scope>
    <source>
        <strain evidence="1">Derf</strain>
        <tissue evidence="1">Whole organism</tissue>
    </source>
</reference>
<protein>
    <submittedName>
        <fullName evidence="1">Uncharacterized protein</fullName>
    </submittedName>
</protein>
<name>A0A922L2I3_DERFA</name>
<dbReference type="Proteomes" id="UP000790347">
    <property type="component" value="Unassembled WGS sequence"/>
</dbReference>
<gene>
    <name evidence="1" type="ORF">DERF_006895</name>
</gene>
<organism evidence="1 2">
    <name type="scientific">Dermatophagoides farinae</name>
    <name type="common">American house dust mite</name>
    <dbReference type="NCBI Taxonomy" id="6954"/>
    <lineage>
        <taxon>Eukaryota</taxon>
        <taxon>Metazoa</taxon>
        <taxon>Ecdysozoa</taxon>
        <taxon>Arthropoda</taxon>
        <taxon>Chelicerata</taxon>
        <taxon>Arachnida</taxon>
        <taxon>Acari</taxon>
        <taxon>Acariformes</taxon>
        <taxon>Sarcoptiformes</taxon>
        <taxon>Astigmata</taxon>
        <taxon>Psoroptidia</taxon>
        <taxon>Analgoidea</taxon>
        <taxon>Pyroglyphidae</taxon>
        <taxon>Dermatophagoidinae</taxon>
        <taxon>Dermatophagoides</taxon>
    </lineage>
</organism>
<comment type="caution">
    <text evidence="1">The sequence shown here is derived from an EMBL/GenBank/DDBJ whole genome shotgun (WGS) entry which is preliminary data.</text>
</comment>
<feature type="non-terminal residue" evidence="1">
    <location>
        <position position="83"/>
    </location>
</feature>
<sequence>NFYSILYSDKGKPKHNKSLKLKKIIEIKPGLEQLTMAHLGMNKDDSRYLEFTMNVTVDFKFQNFNLPLLNIHNQCGYGKLKTE</sequence>
<keyword evidence="2" id="KW-1185">Reference proteome</keyword>
<feature type="non-terminal residue" evidence="1">
    <location>
        <position position="1"/>
    </location>
</feature>
<proteinExistence type="predicted"/>
<evidence type="ECO:0000313" key="2">
    <source>
        <dbReference type="Proteomes" id="UP000790347"/>
    </source>
</evidence>
<evidence type="ECO:0000313" key="1">
    <source>
        <dbReference type="EMBL" id="KAH9516133.1"/>
    </source>
</evidence>
<accession>A0A922L2I3</accession>
<reference evidence="1" key="1">
    <citation type="submission" date="2013-05" db="EMBL/GenBank/DDBJ databases">
        <authorList>
            <person name="Yim A.K.Y."/>
            <person name="Chan T.F."/>
            <person name="Ji K.M."/>
            <person name="Liu X.Y."/>
            <person name="Zhou J.W."/>
            <person name="Li R.Q."/>
            <person name="Yang K.Y."/>
            <person name="Li J."/>
            <person name="Li M."/>
            <person name="Law P.T.W."/>
            <person name="Wu Y.L."/>
            <person name="Cai Z.L."/>
            <person name="Qin H."/>
            <person name="Bao Y."/>
            <person name="Leung R.K.K."/>
            <person name="Ng P.K.S."/>
            <person name="Zou J."/>
            <person name="Zhong X.J."/>
            <person name="Ran P.X."/>
            <person name="Zhong N.S."/>
            <person name="Liu Z.G."/>
            <person name="Tsui S.K.W."/>
        </authorList>
    </citation>
    <scope>NUCLEOTIDE SEQUENCE</scope>
    <source>
        <strain evidence="1">Derf</strain>
        <tissue evidence="1">Whole organism</tissue>
    </source>
</reference>
<dbReference type="AlphaFoldDB" id="A0A922L2I3"/>
<dbReference type="EMBL" id="ASGP02000003">
    <property type="protein sequence ID" value="KAH9516133.1"/>
    <property type="molecule type" value="Genomic_DNA"/>
</dbReference>